<feature type="transmembrane region" description="Helical" evidence="1">
    <location>
        <begin position="12"/>
        <end position="37"/>
    </location>
</feature>
<organism evidence="2">
    <name type="scientific">Octopus bimaculoides</name>
    <name type="common">California two-spotted octopus</name>
    <dbReference type="NCBI Taxonomy" id="37653"/>
    <lineage>
        <taxon>Eukaryota</taxon>
        <taxon>Metazoa</taxon>
        <taxon>Spiralia</taxon>
        <taxon>Lophotrochozoa</taxon>
        <taxon>Mollusca</taxon>
        <taxon>Cephalopoda</taxon>
        <taxon>Coleoidea</taxon>
        <taxon>Octopodiformes</taxon>
        <taxon>Octopoda</taxon>
        <taxon>Incirrata</taxon>
        <taxon>Octopodidae</taxon>
        <taxon>Octopus</taxon>
    </lineage>
</organism>
<dbReference type="EMBL" id="KQ415792">
    <property type="protein sequence ID" value="KOG00487.1"/>
    <property type="molecule type" value="Genomic_DNA"/>
</dbReference>
<keyword evidence="1" id="KW-0472">Membrane</keyword>
<protein>
    <submittedName>
        <fullName evidence="2">Uncharacterized protein</fullName>
    </submittedName>
</protein>
<gene>
    <name evidence="2" type="ORF">OCBIM_22002376mg</name>
</gene>
<proteinExistence type="predicted"/>
<dbReference type="AlphaFoldDB" id="A0A0L8IG70"/>
<feature type="non-terminal residue" evidence="2">
    <location>
        <position position="1"/>
    </location>
</feature>
<accession>A0A0L8IG70</accession>
<name>A0A0L8IG70_OCTBM</name>
<keyword evidence="1" id="KW-0812">Transmembrane</keyword>
<evidence type="ECO:0000256" key="1">
    <source>
        <dbReference type="SAM" id="Phobius"/>
    </source>
</evidence>
<keyword evidence="1" id="KW-1133">Transmembrane helix</keyword>
<reference evidence="2" key="1">
    <citation type="submission" date="2015-07" db="EMBL/GenBank/DDBJ databases">
        <title>MeaNS - Measles Nucleotide Surveillance Program.</title>
        <authorList>
            <person name="Tran T."/>
            <person name="Druce J."/>
        </authorList>
    </citation>
    <scope>NUCLEOTIDE SEQUENCE</scope>
    <source>
        <strain evidence="2">UCB-OBI-ISO-001</strain>
        <tissue evidence="2">Gonad</tissue>
    </source>
</reference>
<sequence length="56" mass="6751">WFDLYVKINMKVFRCVYACLLVCGCVLKCVYMCVYMNGFVCAHLRWCIFVYITYNQ</sequence>
<evidence type="ECO:0000313" key="2">
    <source>
        <dbReference type="EMBL" id="KOG00487.1"/>
    </source>
</evidence>